<feature type="domain" description="DUF6469" evidence="3">
    <location>
        <begin position="61"/>
        <end position="187"/>
    </location>
</feature>
<evidence type="ECO:0000259" key="2">
    <source>
        <dbReference type="Pfam" id="PF13087"/>
    </source>
</evidence>
<dbReference type="Pfam" id="PF20073">
    <property type="entry name" value="DUF6469"/>
    <property type="match status" value="1"/>
</dbReference>
<feature type="domain" description="DNA2/NAM7 helicase helicase" evidence="1">
    <location>
        <begin position="228"/>
        <end position="299"/>
    </location>
</feature>
<dbReference type="Pfam" id="PF13087">
    <property type="entry name" value="AAA_12"/>
    <property type="match status" value="1"/>
</dbReference>
<keyword evidence="5" id="KW-1185">Reference proteome</keyword>
<proteinExistence type="predicted"/>
<gene>
    <name evidence="4" type="ORF">CRG98_039041</name>
</gene>
<evidence type="ECO:0000313" key="5">
    <source>
        <dbReference type="Proteomes" id="UP000233551"/>
    </source>
</evidence>
<evidence type="ECO:0000259" key="3">
    <source>
        <dbReference type="Pfam" id="PF20073"/>
    </source>
</evidence>
<feature type="domain" description="DNA2/NAM7 helicase helicase" evidence="1">
    <location>
        <begin position="595"/>
        <end position="689"/>
    </location>
</feature>
<protein>
    <recommendedName>
        <fullName evidence="6">Helicase MAGATAMA 3</fullName>
    </recommendedName>
</protein>
<dbReference type="AlphaFoldDB" id="A0A2I0I998"/>
<dbReference type="Proteomes" id="UP000233551">
    <property type="component" value="Unassembled WGS sequence"/>
</dbReference>
<dbReference type="SUPFAM" id="SSF52540">
    <property type="entry name" value="P-loop containing nucleoside triphosphate hydrolases"/>
    <property type="match status" value="1"/>
</dbReference>
<dbReference type="Gene3D" id="3.40.50.300">
    <property type="entry name" value="P-loop containing nucleotide triphosphate hydrolases"/>
    <property type="match status" value="3"/>
</dbReference>
<sequence length="1001" mass="114328">MGSIFSAKKVEEVIEGAEGSRWRRPPAVAINNDLNDIVFSWSMEDILNEDLYKNQAISTLPYARVTGFEECKPYGKNFYEVNVDFWINRSSKRGKEPYKMLPRDVLILTDSVPEIVSDLQRMGRICAFASVTKISDDESEGDVYFKVVTGKTMGDINWKQRELFAISLGVNLTTNIRIWTALHWSRNWNVLKEVLCTDSSGEEECSLCTVQSDEFCKENLTGKLLNDLNESQAEAILTCLHKIRCQHKPVLELIWGPPGTGKTKATAIMLLNLLRMKCRTVICAPTNVAVIEIASRVVHLMRGDPLPQYNIYRRDELGKRKSLLEFLRERFLYIVKPLDGCLSTLWTQLCVSYVPKHIAYEIKKLLGHLESFSDLLSGKNLLFFSERLGEAFSCRSKDKCLSEPLPRPLSELYKKRFKCLTALKSVRHSLSGLGIPSFKVEDLEVADICLHNLVERITECTAPTTGWKYCISSAITFLSDALPQYNSHLIDELGKRKSLLECLRERFLYIVKPLERCLSTLCTQFCVSYDPKHIIDEITELLGHLESFSDLLSRTNFSQRLELAFSCQLKDKCLSEALTGPLSALYLKRSECLAALKSVRDSLNRLEIPSFKSVDEIKEFCFQSASLIFCTVSQTFKLHSLDKKLPQLLVIDEAAQMKECESVIPLQLLGLRHAILIGDERQLPAFVKSDVSKETCFGRSLFERLSSLGKLKHPLNVQYRMHPSISCFPNQTFYDGQIRDGPNVKHESYSKQYLPGLMFGSFSFINVSDGREELGVDGSSKRNPVEADVAAQILSNLYKGTSKLIILSLDSGEPKNSAGGSTVWEELLCDAIDRRCFFNADDDEGLAKTILEAKKKYNLLDDLLTSNNRLFRDAKWKVIFCENFRRSFRKLTSRRTRSSVMNLLRKLSSGWRPKWRDVDLICKRSSQIVKQFKAENLYILCTVDVEKESEYTQILKIWDVLPLEDTAKTMECLDAIYMRFSDEYVSRCKEKLFEGYVQYHL</sequence>
<name>A0A2I0I998_PUNGR</name>
<dbReference type="EMBL" id="PGOL01003528">
    <property type="protein sequence ID" value="PKI40567.1"/>
    <property type="molecule type" value="Genomic_DNA"/>
</dbReference>
<accession>A0A2I0I998</accession>
<organism evidence="4 5">
    <name type="scientific">Punica granatum</name>
    <name type="common">Pomegranate</name>
    <dbReference type="NCBI Taxonomy" id="22663"/>
    <lineage>
        <taxon>Eukaryota</taxon>
        <taxon>Viridiplantae</taxon>
        <taxon>Streptophyta</taxon>
        <taxon>Embryophyta</taxon>
        <taxon>Tracheophyta</taxon>
        <taxon>Spermatophyta</taxon>
        <taxon>Magnoliopsida</taxon>
        <taxon>eudicotyledons</taxon>
        <taxon>Gunneridae</taxon>
        <taxon>Pentapetalae</taxon>
        <taxon>rosids</taxon>
        <taxon>malvids</taxon>
        <taxon>Myrtales</taxon>
        <taxon>Lythraceae</taxon>
        <taxon>Punica</taxon>
    </lineage>
</organism>
<dbReference type="InterPro" id="IPR041679">
    <property type="entry name" value="DNA2/NAM7-like_C"/>
</dbReference>
<dbReference type="InterPro" id="IPR027417">
    <property type="entry name" value="P-loop_NTPase"/>
</dbReference>
<dbReference type="STRING" id="22663.A0A2I0I998"/>
<dbReference type="InterPro" id="IPR045529">
    <property type="entry name" value="DUF6469"/>
</dbReference>
<dbReference type="GO" id="GO:0004386">
    <property type="term" value="F:helicase activity"/>
    <property type="evidence" value="ECO:0007669"/>
    <property type="project" value="InterPro"/>
</dbReference>
<evidence type="ECO:0000259" key="1">
    <source>
        <dbReference type="Pfam" id="PF13086"/>
    </source>
</evidence>
<dbReference type="Pfam" id="PF13086">
    <property type="entry name" value="AAA_11"/>
    <property type="match status" value="2"/>
</dbReference>
<comment type="caution">
    <text evidence="4">The sequence shown here is derived from an EMBL/GenBank/DDBJ whole genome shotgun (WGS) entry which is preliminary data.</text>
</comment>
<dbReference type="InterPro" id="IPR041677">
    <property type="entry name" value="DNA2/NAM7_AAA_11"/>
</dbReference>
<reference evidence="4 5" key="1">
    <citation type="submission" date="2017-11" db="EMBL/GenBank/DDBJ databases">
        <title>De-novo sequencing of pomegranate (Punica granatum L.) genome.</title>
        <authorList>
            <person name="Akparov Z."/>
            <person name="Amiraslanov A."/>
            <person name="Hajiyeva S."/>
            <person name="Abbasov M."/>
            <person name="Kaur K."/>
            <person name="Hamwieh A."/>
            <person name="Solovyev V."/>
            <person name="Salamov A."/>
            <person name="Braich B."/>
            <person name="Kosarev P."/>
            <person name="Mahmoud A."/>
            <person name="Hajiyev E."/>
            <person name="Babayeva S."/>
            <person name="Izzatullayeva V."/>
            <person name="Mammadov A."/>
            <person name="Mammadov A."/>
            <person name="Sharifova S."/>
            <person name="Ojaghi J."/>
            <person name="Eynullazada K."/>
            <person name="Bayramov B."/>
            <person name="Abdulazimova A."/>
            <person name="Shahmuradov I."/>
        </authorList>
    </citation>
    <scope>NUCLEOTIDE SEQUENCE [LARGE SCALE GENOMIC DNA]</scope>
    <source>
        <strain evidence="5">cv. AG2017</strain>
        <tissue evidence="4">Leaf</tissue>
    </source>
</reference>
<dbReference type="PANTHER" id="PTHR10887:SF515">
    <property type="entry name" value="P-LOOP CONTAINING NUCLEOSIDE TRIPHOSPHATE HYDROLASES SUPERFAMILY PROTEIN"/>
    <property type="match status" value="1"/>
</dbReference>
<evidence type="ECO:0008006" key="6">
    <source>
        <dbReference type="Google" id="ProtNLM"/>
    </source>
</evidence>
<dbReference type="PANTHER" id="PTHR10887">
    <property type="entry name" value="DNA2/NAM7 HELICASE FAMILY"/>
    <property type="match status" value="1"/>
</dbReference>
<feature type="domain" description="DNA2/NAM7 helicase-like C-terminal" evidence="2">
    <location>
        <begin position="698"/>
        <end position="801"/>
    </location>
</feature>
<evidence type="ECO:0000313" key="4">
    <source>
        <dbReference type="EMBL" id="PKI40567.1"/>
    </source>
</evidence>
<dbReference type="InterPro" id="IPR045055">
    <property type="entry name" value="DNA2/NAM7-like"/>
</dbReference>